<evidence type="ECO:0000313" key="6">
    <source>
        <dbReference type="Proteomes" id="UP000005408"/>
    </source>
</evidence>
<evidence type="ECO:0000259" key="3">
    <source>
        <dbReference type="PROSITE" id="PS50054"/>
    </source>
</evidence>
<dbReference type="Proteomes" id="UP000005408">
    <property type="component" value="Unassembled WGS sequence"/>
</dbReference>
<dbReference type="InterPro" id="IPR000387">
    <property type="entry name" value="Tyr_Pase_dom"/>
</dbReference>
<dbReference type="AlphaFoldDB" id="A0A8W8KW37"/>
<dbReference type="CDD" id="cd14498">
    <property type="entry name" value="DSP"/>
    <property type="match status" value="1"/>
</dbReference>
<evidence type="ECO:0000259" key="4">
    <source>
        <dbReference type="PROSITE" id="PS50056"/>
    </source>
</evidence>
<dbReference type="PANTHER" id="PTHR46377">
    <property type="entry name" value="DUAL SPECIFICITY PROTEIN PHOSPHATASE 19"/>
    <property type="match status" value="1"/>
</dbReference>
<evidence type="ECO:0000256" key="2">
    <source>
        <dbReference type="ARBA" id="ARBA00022912"/>
    </source>
</evidence>
<dbReference type="SUPFAM" id="SSF52799">
    <property type="entry name" value="(Phosphotyrosine protein) phosphatases II"/>
    <property type="match status" value="1"/>
</dbReference>
<dbReference type="GO" id="GO:0008579">
    <property type="term" value="F:JUN kinase phosphatase activity"/>
    <property type="evidence" value="ECO:0007669"/>
    <property type="project" value="TreeGrafter"/>
</dbReference>
<proteinExistence type="predicted"/>
<feature type="domain" description="Tyrosine specific protein phosphatases" evidence="4">
    <location>
        <begin position="123"/>
        <end position="178"/>
    </location>
</feature>
<dbReference type="GO" id="GO:0005737">
    <property type="term" value="C:cytoplasm"/>
    <property type="evidence" value="ECO:0007669"/>
    <property type="project" value="TreeGrafter"/>
</dbReference>
<dbReference type="PANTHER" id="PTHR46377:SF1">
    <property type="entry name" value="DUAL SPECIFICITY PROTEIN PHOSPHATASE 19"/>
    <property type="match status" value="1"/>
</dbReference>
<dbReference type="Pfam" id="PF00782">
    <property type="entry name" value="DSPc"/>
    <property type="match status" value="1"/>
</dbReference>
<accession>A0A8W8KW37</accession>
<dbReference type="InterPro" id="IPR016130">
    <property type="entry name" value="Tyr_Pase_AS"/>
</dbReference>
<feature type="domain" description="Tyrosine-protein phosphatase" evidence="3">
    <location>
        <begin position="61"/>
        <end position="206"/>
    </location>
</feature>
<dbReference type="EnsemblMetazoa" id="G24850.5">
    <property type="protein sequence ID" value="G24850.5:cds"/>
    <property type="gene ID" value="G24850"/>
</dbReference>
<keyword evidence="6" id="KW-1185">Reference proteome</keyword>
<sequence>MLNSLKTFDKSSLKKTATKITTETGDQFVEFKNDQGLTERRKVTENGDFRGFVVDLFADIQVGEILPGLILGSQDVAAEFDLLKKYKVTHILNVATLVKNSFSENFTYMNIDLLDIPQTDIAQHFETAFQFIDEGMDKGGCVLVHCNAGISRSSTIVIAYLMMKKHWPLNKAYHRFHSLFVYSSWTFDPQLNTAYSHSRRSRTFLDLTIPLNE</sequence>
<evidence type="ECO:0000256" key="1">
    <source>
        <dbReference type="ARBA" id="ARBA00022801"/>
    </source>
</evidence>
<keyword evidence="2" id="KW-0904">Protein phosphatase</keyword>
<dbReference type="InterPro" id="IPR029021">
    <property type="entry name" value="Prot-tyrosine_phosphatase-like"/>
</dbReference>
<dbReference type="InterPro" id="IPR000340">
    <property type="entry name" value="Dual-sp_phosphatase_cat-dom"/>
</dbReference>
<evidence type="ECO:0008006" key="7">
    <source>
        <dbReference type="Google" id="ProtNLM"/>
    </source>
</evidence>
<dbReference type="PROSITE" id="PS50056">
    <property type="entry name" value="TYR_PHOSPHATASE_2"/>
    <property type="match status" value="1"/>
</dbReference>
<protein>
    <recommendedName>
        <fullName evidence="7">Dual specificity protein phosphatase 19</fullName>
    </recommendedName>
</protein>
<organism evidence="5 6">
    <name type="scientific">Magallana gigas</name>
    <name type="common">Pacific oyster</name>
    <name type="synonym">Crassostrea gigas</name>
    <dbReference type="NCBI Taxonomy" id="29159"/>
    <lineage>
        <taxon>Eukaryota</taxon>
        <taxon>Metazoa</taxon>
        <taxon>Spiralia</taxon>
        <taxon>Lophotrochozoa</taxon>
        <taxon>Mollusca</taxon>
        <taxon>Bivalvia</taxon>
        <taxon>Autobranchia</taxon>
        <taxon>Pteriomorphia</taxon>
        <taxon>Ostreida</taxon>
        <taxon>Ostreoidea</taxon>
        <taxon>Ostreidae</taxon>
        <taxon>Magallana</taxon>
    </lineage>
</organism>
<dbReference type="PROSITE" id="PS50054">
    <property type="entry name" value="TYR_PHOSPHATASE_DUAL"/>
    <property type="match status" value="1"/>
</dbReference>
<dbReference type="InterPro" id="IPR020422">
    <property type="entry name" value="TYR_PHOSPHATASE_DUAL_dom"/>
</dbReference>
<dbReference type="SMART" id="SM00195">
    <property type="entry name" value="DSPc"/>
    <property type="match status" value="1"/>
</dbReference>
<name>A0A8W8KW37_MAGGI</name>
<reference evidence="5" key="1">
    <citation type="submission" date="2022-08" db="UniProtKB">
        <authorList>
            <consortium name="EnsemblMetazoa"/>
        </authorList>
    </citation>
    <scope>IDENTIFICATION</scope>
    <source>
        <strain evidence="5">05x7-T-G4-1.051#20</strain>
    </source>
</reference>
<dbReference type="PROSITE" id="PS00383">
    <property type="entry name" value="TYR_PHOSPHATASE_1"/>
    <property type="match status" value="1"/>
</dbReference>
<keyword evidence="1" id="KW-0378">Hydrolase</keyword>
<dbReference type="PRINTS" id="PR01908">
    <property type="entry name" value="ADSPHPHTASE"/>
</dbReference>
<dbReference type="Gene3D" id="3.90.190.10">
    <property type="entry name" value="Protein tyrosine phosphatase superfamily"/>
    <property type="match status" value="1"/>
</dbReference>
<evidence type="ECO:0000313" key="5">
    <source>
        <dbReference type="EnsemblMetazoa" id="G24850.5:cds"/>
    </source>
</evidence>